<dbReference type="RefSeq" id="WP_011277356.1">
    <property type="nucleotide sequence ID" value="NC_020247.1"/>
</dbReference>
<feature type="transmembrane region" description="Helical" evidence="1">
    <location>
        <begin position="31"/>
        <end position="53"/>
    </location>
</feature>
<keyword evidence="1" id="KW-1133">Transmembrane helix</keyword>
<evidence type="ECO:0000313" key="3">
    <source>
        <dbReference type="Proteomes" id="UP000011280"/>
    </source>
</evidence>
<name>M1IZQ9_9CREN</name>
<dbReference type="GeneID" id="58788690"/>
<keyword evidence="1" id="KW-0812">Transmembrane</keyword>
<accession>M1IZQ9</accession>
<dbReference type="EMBL" id="CP002818">
    <property type="protein sequence ID" value="AGE72689.1"/>
    <property type="molecule type" value="Genomic_DNA"/>
</dbReference>
<organism evidence="3">
    <name type="scientific">Sulfolobus acidocaldarius Ron12/I</name>
    <dbReference type="NCBI Taxonomy" id="1028567"/>
    <lineage>
        <taxon>Archaea</taxon>
        <taxon>Thermoproteota</taxon>
        <taxon>Thermoprotei</taxon>
        <taxon>Sulfolobales</taxon>
        <taxon>Sulfolobaceae</taxon>
        <taxon>Sulfolobus</taxon>
    </lineage>
</organism>
<dbReference type="Proteomes" id="UP000011280">
    <property type="component" value="Chromosome"/>
</dbReference>
<protein>
    <recommendedName>
        <fullName evidence="4">Conjugative plasmid protein</fullName>
    </recommendedName>
</protein>
<dbReference type="HOGENOM" id="CLU_3075109_0_0_2"/>
<feature type="transmembrane region" description="Helical" evidence="1">
    <location>
        <begin position="6"/>
        <end position="24"/>
    </location>
</feature>
<dbReference type="PATRIC" id="fig|1028567.7.peg.435"/>
<keyword evidence="1" id="KW-0472">Membrane</keyword>
<reference evidence="2 3" key="1">
    <citation type="journal article" date="2012" name="ISME J.">
        <title>Genomic evidence of rapid, global-scale gene flow in a Sulfolobus species.</title>
        <authorList>
            <person name="Mao D."/>
            <person name="Grogan D."/>
        </authorList>
    </citation>
    <scope>NUCLEOTIDE SEQUENCE [LARGE SCALE GENOMIC DNA]</scope>
    <source>
        <strain evidence="2 3">Ron12/I</strain>
    </source>
</reference>
<proteinExistence type="predicted"/>
<evidence type="ECO:0008006" key="4">
    <source>
        <dbReference type="Google" id="ProtNLM"/>
    </source>
</evidence>
<evidence type="ECO:0000256" key="1">
    <source>
        <dbReference type="SAM" id="Phobius"/>
    </source>
</evidence>
<gene>
    <name evidence="2" type="ORF">SacRon12I_02165</name>
</gene>
<dbReference type="KEGG" id="sacr:SacRon12I_02165"/>
<dbReference type="AlphaFoldDB" id="M1IZQ9"/>
<sequence length="55" mass="6156">MNVVELILLIVGICMFPYGIYEVWKGNGDKDLKLVIIGISLALFIVETVLVFITK</sequence>
<evidence type="ECO:0000313" key="2">
    <source>
        <dbReference type="EMBL" id="AGE72689.1"/>
    </source>
</evidence>